<feature type="transmembrane region" description="Helical" evidence="1">
    <location>
        <begin position="144"/>
        <end position="163"/>
    </location>
</feature>
<comment type="caution">
    <text evidence="2">The sequence shown here is derived from an EMBL/GenBank/DDBJ whole genome shotgun (WGS) entry which is preliminary data.</text>
</comment>
<evidence type="ECO:0000313" key="2">
    <source>
        <dbReference type="EMBL" id="MBG6089381.1"/>
    </source>
</evidence>
<accession>A0A931DKT7</accession>
<dbReference type="AlphaFoldDB" id="A0A931DKT7"/>
<reference evidence="2" key="1">
    <citation type="submission" date="2020-11" db="EMBL/GenBank/DDBJ databases">
        <title>Sequencing the genomes of 1000 actinobacteria strains.</title>
        <authorList>
            <person name="Klenk H.-P."/>
        </authorList>
    </citation>
    <scope>NUCLEOTIDE SEQUENCE</scope>
    <source>
        <strain evidence="2">DSM 43175</strain>
    </source>
</reference>
<feature type="transmembrane region" description="Helical" evidence="1">
    <location>
        <begin position="59"/>
        <end position="80"/>
    </location>
</feature>
<dbReference type="Proteomes" id="UP000614047">
    <property type="component" value="Unassembled WGS sequence"/>
</dbReference>
<keyword evidence="1" id="KW-1133">Transmembrane helix</keyword>
<keyword evidence="3" id="KW-1185">Reference proteome</keyword>
<proteinExistence type="predicted"/>
<keyword evidence="1" id="KW-0812">Transmembrane</keyword>
<sequence length="167" mass="17153">MRSALAAAAAMIAVLLTGGMAGIFFAFSNSVMPGLNAIKAEQAVAAMQSMNQKILNPLFMLHFMGAPLVAALAGGALLLAGQRSAAVLFFVAAGLYVLGAFLPTVIVNVPMNNALDGAGVPAGAAEAARLWADYAPRWTAWNTLRAVASSLSLLVMAIGLYVWGTNT</sequence>
<dbReference type="Pfam" id="PF08592">
    <property type="entry name" value="Anthrone_oxy"/>
    <property type="match status" value="1"/>
</dbReference>
<keyword evidence="1" id="KW-0472">Membrane</keyword>
<dbReference type="InterPro" id="IPR013901">
    <property type="entry name" value="Anthrone_oxy"/>
</dbReference>
<name>A0A931DKT7_9ACTN</name>
<protein>
    <submittedName>
        <fullName evidence="2">Membrane protein</fullName>
    </submittedName>
</protein>
<gene>
    <name evidence="2" type="ORF">IW256_003494</name>
</gene>
<evidence type="ECO:0000256" key="1">
    <source>
        <dbReference type="SAM" id="Phobius"/>
    </source>
</evidence>
<dbReference type="EMBL" id="JADOUA010000001">
    <property type="protein sequence ID" value="MBG6089381.1"/>
    <property type="molecule type" value="Genomic_DNA"/>
</dbReference>
<organism evidence="2 3">
    <name type="scientific">Actinomadura viridis</name>
    <dbReference type="NCBI Taxonomy" id="58110"/>
    <lineage>
        <taxon>Bacteria</taxon>
        <taxon>Bacillati</taxon>
        <taxon>Actinomycetota</taxon>
        <taxon>Actinomycetes</taxon>
        <taxon>Streptosporangiales</taxon>
        <taxon>Thermomonosporaceae</taxon>
        <taxon>Actinomadura</taxon>
    </lineage>
</organism>
<evidence type="ECO:0000313" key="3">
    <source>
        <dbReference type="Proteomes" id="UP000614047"/>
    </source>
</evidence>
<dbReference type="RefSeq" id="WP_197011995.1">
    <property type="nucleotide sequence ID" value="NZ_BAABES010000004.1"/>
</dbReference>
<feature type="transmembrane region" description="Helical" evidence="1">
    <location>
        <begin position="87"/>
        <end position="106"/>
    </location>
</feature>